<dbReference type="Proteomes" id="UP000035350">
    <property type="component" value="Unassembled WGS sequence"/>
</dbReference>
<comment type="caution">
    <text evidence="1">The sequence shown here is derived from an EMBL/GenBank/DDBJ whole genome shotgun (WGS) entry which is preliminary data.</text>
</comment>
<name>A0A0G8BZB9_9BACI</name>
<proteinExistence type="predicted"/>
<reference evidence="2" key="2">
    <citation type="submission" date="2015-04" db="EMBL/GenBank/DDBJ databases">
        <title>Draft Genome Sequences of Eight Spore-Forming Food Isolates of Bacillus cereus Genome sequencing.</title>
        <authorList>
            <person name="Krawcyk A.O."/>
            <person name="de Jong A."/>
            <person name="Eijlander R.T."/>
            <person name="Berendsen E.M."/>
            <person name="Holsappel S."/>
            <person name="Wells-Bennik M."/>
            <person name="Kuipers O.P."/>
        </authorList>
    </citation>
    <scope>NUCLEOTIDE SEQUENCE [LARGE SCALE GENOMIC DNA]</scope>
    <source>
        <strain evidence="2">B4147</strain>
    </source>
</reference>
<evidence type="ECO:0000313" key="1">
    <source>
        <dbReference type="EMBL" id="KKZ92830.1"/>
    </source>
</evidence>
<gene>
    <name evidence="1" type="ORF">B4147_2066</name>
</gene>
<sequence length="70" mass="8162">MNIYIENIHLHKKHILTIFYHKCIEEGVVLAGKSEQGIESIRHLITSGVMEMKIIQLILKLECKEMIIVF</sequence>
<organism evidence="1 2">
    <name type="scientific">Bacillus wiedmannii</name>
    <dbReference type="NCBI Taxonomy" id="1890302"/>
    <lineage>
        <taxon>Bacteria</taxon>
        <taxon>Bacillati</taxon>
        <taxon>Bacillota</taxon>
        <taxon>Bacilli</taxon>
        <taxon>Bacillales</taxon>
        <taxon>Bacillaceae</taxon>
        <taxon>Bacillus</taxon>
        <taxon>Bacillus cereus group</taxon>
    </lineage>
</organism>
<protein>
    <submittedName>
        <fullName evidence="1">Uncharacterized protein</fullName>
    </submittedName>
</protein>
<dbReference type="AlphaFoldDB" id="A0A0G8BZB9"/>
<dbReference type="EMBL" id="LCYN01000031">
    <property type="protein sequence ID" value="KKZ92830.1"/>
    <property type="molecule type" value="Genomic_DNA"/>
</dbReference>
<reference evidence="1 2" key="1">
    <citation type="journal article" date="2015" name="Genome Announc.">
        <title>Next-Generation Whole-Genome Sequencing of Eight Strains of Bacillus cereus, Isolated from Food.</title>
        <authorList>
            <person name="Krawczyk A.O."/>
            <person name="de Jong A."/>
            <person name="Eijlander R.T."/>
            <person name="Berendsen E.M."/>
            <person name="Holsappel S."/>
            <person name="Wells-Bennik M.H."/>
            <person name="Kuipers O.P."/>
        </authorList>
    </citation>
    <scope>NUCLEOTIDE SEQUENCE [LARGE SCALE GENOMIC DNA]</scope>
    <source>
        <strain evidence="1 2">B4147</strain>
    </source>
</reference>
<evidence type="ECO:0000313" key="2">
    <source>
        <dbReference type="Proteomes" id="UP000035350"/>
    </source>
</evidence>
<accession>A0A0G8BZB9</accession>